<protein>
    <submittedName>
        <fullName evidence="5">NAD(P)H-dependent oxidoreductase</fullName>
    </submittedName>
</protein>
<dbReference type="SUPFAM" id="SSF55469">
    <property type="entry name" value="FMN-dependent nitroreductase-like"/>
    <property type="match status" value="1"/>
</dbReference>
<name>A0A934R0X3_9BACT</name>
<dbReference type="Pfam" id="PF00881">
    <property type="entry name" value="Nitroreductase"/>
    <property type="match status" value="1"/>
</dbReference>
<dbReference type="Gene3D" id="3.40.109.10">
    <property type="entry name" value="NADH Oxidase"/>
    <property type="match status" value="1"/>
</dbReference>
<dbReference type="EMBL" id="JAENIK010000004">
    <property type="protein sequence ID" value="MBK1814724.1"/>
    <property type="molecule type" value="Genomic_DNA"/>
</dbReference>
<evidence type="ECO:0000313" key="5">
    <source>
        <dbReference type="EMBL" id="MBK1814724.1"/>
    </source>
</evidence>
<dbReference type="InterPro" id="IPR029479">
    <property type="entry name" value="Nitroreductase"/>
</dbReference>
<comment type="caution">
    <text evidence="5">The sequence shown here is derived from an EMBL/GenBank/DDBJ whole genome shotgun (WGS) entry which is preliminary data.</text>
</comment>
<evidence type="ECO:0000256" key="2">
    <source>
        <dbReference type="ARBA" id="ARBA00022857"/>
    </source>
</evidence>
<proteinExistence type="inferred from homology"/>
<keyword evidence="2" id="KW-0521">NADP</keyword>
<dbReference type="RefSeq" id="WP_200349677.1">
    <property type="nucleotide sequence ID" value="NZ_BAABHZ010000010.1"/>
</dbReference>
<feature type="domain" description="Nitroreductase" evidence="4">
    <location>
        <begin position="13"/>
        <end position="190"/>
    </location>
</feature>
<dbReference type="GO" id="GO:0016491">
    <property type="term" value="F:oxidoreductase activity"/>
    <property type="evidence" value="ECO:0007669"/>
    <property type="project" value="UniProtKB-KW"/>
</dbReference>
<keyword evidence="6" id="KW-1185">Reference proteome</keyword>
<accession>A0A934R0X3</accession>
<dbReference type="InterPro" id="IPR000415">
    <property type="entry name" value="Nitroreductase-like"/>
</dbReference>
<reference evidence="5" key="1">
    <citation type="submission" date="2021-01" db="EMBL/GenBank/DDBJ databases">
        <title>Modified the classification status of verrucomicrobia.</title>
        <authorList>
            <person name="Feng X."/>
        </authorList>
    </citation>
    <scope>NUCLEOTIDE SEQUENCE</scope>
    <source>
        <strain evidence="5">JCM 18052</strain>
    </source>
</reference>
<evidence type="ECO:0000256" key="1">
    <source>
        <dbReference type="ARBA" id="ARBA00007118"/>
    </source>
</evidence>
<organism evidence="5 6">
    <name type="scientific">Luteolibacter yonseiensis</name>
    <dbReference type="NCBI Taxonomy" id="1144680"/>
    <lineage>
        <taxon>Bacteria</taxon>
        <taxon>Pseudomonadati</taxon>
        <taxon>Verrucomicrobiota</taxon>
        <taxon>Verrucomicrobiia</taxon>
        <taxon>Verrucomicrobiales</taxon>
        <taxon>Verrucomicrobiaceae</taxon>
        <taxon>Luteolibacter</taxon>
    </lineage>
</organism>
<dbReference type="AlphaFoldDB" id="A0A934R0X3"/>
<dbReference type="PANTHER" id="PTHR43673">
    <property type="entry name" value="NAD(P)H NITROREDUCTASE YDGI-RELATED"/>
    <property type="match status" value="1"/>
</dbReference>
<evidence type="ECO:0000259" key="4">
    <source>
        <dbReference type="Pfam" id="PF00881"/>
    </source>
</evidence>
<sequence>MSLSTDQLISSLNWRYATKSFDATRKIPAETWDAIEESLVLTPSSFGLQPWRFLIIQDPGVRANLRPESWNQSQVTDASHLVVFTARTDLDANDIDVWIERMAEQQGGTAEGLAPLKGMIQGFAQTMTHEARHAWNVRQLYIALGQLMSNAALLGIDACPMEGISTAGYDKILGLEGSGYTTIVACALGYRSAEDKYASIPKARFKRGQVVRHI</sequence>
<evidence type="ECO:0000256" key="3">
    <source>
        <dbReference type="ARBA" id="ARBA00023002"/>
    </source>
</evidence>
<comment type="similarity">
    <text evidence="1">Belongs to the nitroreductase family.</text>
</comment>
<evidence type="ECO:0000313" key="6">
    <source>
        <dbReference type="Proteomes" id="UP000600139"/>
    </source>
</evidence>
<keyword evidence="3" id="KW-0560">Oxidoreductase</keyword>
<gene>
    <name evidence="5" type="ORF">JIN84_03810</name>
</gene>
<dbReference type="InterPro" id="IPR033878">
    <property type="entry name" value="NfsB-like"/>
</dbReference>
<dbReference type="Proteomes" id="UP000600139">
    <property type="component" value="Unassembled WGS sequence"/>
</dbReference>
<dbReference type="CDD" id="cd02149">
    <property type="entry name" value="NfsB-like"/>
    <property type="match status" value="1"/>
</dbReference>